<dbReference type="PANTHER" id="PTHR11895:SF7">
    <property type="entry name" value="GLUTAMYL-TRNA(GLN) AMIDOTRANSFERASE SUBUNIT A, MITOCHONDRIAL"/>
    <property type="match status" value="1"/>
</dbReference>
<feature type="domain" description="Amidase" evidence="2">
    <location>
        <begin position="74"/>
        <end position="485"/>
    </location>
</feature>
<dbReference type="AlphaFoldDB" id="A0A381RSA1"/>
<feature type="region of interest" description="Disordered" evidence="1">
    <location>
        <begin position="182"/>
        <end position="202"/>
    </location>
</feature>
<dbReference type="InterPro" id="IPR000120">
    <property type="entry name" value="Amidase"/>
</dbReference>
<dbReference type="PANTHER" id="PTHR11895">
    <property type="entry name" value="TRANSAMIDASE"/>
    <property type="match status" value="1"/>
</dbReference>
<name>A0A381RSA1_9ZZZZ</name>
<dbReference type="Pfam" id="PF01425">
    <property type="entry name" value="Amidase"/>
    <property type="match status" value="1"/>
</dbReference>
<sequence>MDTRTSFRNAVQDAQAFNTDKVDRRPGFISSVGRMGKSQKRDVRALPAIDNARRGPVADVARLMAEGTTSAVEQVRNALEVINRLQPELNAFAHLAPEAELMELAESLDRERAAGKIRSPLHGLPISVKDVVHVKGMPTSSGSKVMEGFMPDDDATAVRLLREAGAIIIGKAHTHEFALGVTTPQSRNPWDTSRDPGGSSGGSAISVSTGMSFLSVGTDTRASIRVPASLCGTLGYKPTYGLVSTDGIVTLSWSMDHTGLMGRTSEDVAIMMNIIQGVDSKDSGTLDLPDDDYTDYLFKDVSGLRVGLAVEALEGADPETLRTFNACVETFKSLGVEVVETKLPSADDFRLANNLGLIISRVEAAAYQRAFPDAGPLYIKQVFEQLDEASKVTGVDYITAQRFRAEFQERMLAELEGFDAFIMPTTLVPAVKAEDTEQYLTILSRNCIPWSMIGFPTLSVPAGLTSGGLPVGAQLVAAPFDDGIILALASALESATEDLRPYRGP</sequence>
<organism evidence="3">
    <name type="scientific">marine metagenome</name>
    <dbReference type="NCBI Taxonomy" id="408172"/>
    <lineage>
        <taxon>unclassified sequences</taxon>
        <taxon>metagenomes</taxon>
        <taxon>ecological metagenomes</taxon>
    </lineage>
</organism>
<dbReference type="Gene3D" id="3.90.1300.10">
    <property type="entry name" value="Amidase signature (AS) domain"/>
    <property type="match status" value="1"/>
</dbReference>
<reference evidence="3" key="1">
    <citation type="submission" date="2018-05" db="EMBL/GenBank/DDBJ databases">
        <authorList>
            <person name="Lanie J.A."/>
            <person name="Ng W.-L."/>
            <person name="Kazmierczak K.M."/>
            <person name="Andrzejewski T.M."/>
            <person name="Davidsen T.M."/>
            <person name="Wayne K.J."/>
            <person name="Tettelin H."/>
            <person name="Glass J.I."/>
            <person name="Rusch D."/>
            <person name="Podicherti R."/>
            <person name="Tsui H.-C.T."/>
            <person name="Winkler M.E."/>
        </authorList>
    </citation>
    <scope>NUCLEOTIDE SEQUENCE</scope>
</reference>
<proteinExistence type="predicted"/>
<evidence type="ECO:0000313" key="3">
    <source>
        <dbReference type="EMBL" id="SUZ94762.1"/>
    </source>
</evidence>
<dbReference type="SUPFAM" id="SSF75304">
    <property type="entry name" value="Amidase signature (AS) enzymes"/>
    <property type="match status" value="1"/>
</dbReference>
<dbReference type="GO" id="GO:0003824">
    <property type="term" value="F:catalytic activity"/>
    <property type="evidence" value="ECO:0007669"/>
    <property type="project" value="InterPro"/>
</dbReference>
<evidence type="ECO:0000259" key="2">
    <source>
        <dbReference type="Pfam" id="PF01425"/>
    </source>
</evidence>
<protein>
    <recommendedName>
        <fullName evidence="2">Amidase domain-containing protein</fullName>
    </recommendedName>
</protein>
<evidence type="ECO:0000256" key="1">
    <source>
        <dbReference type="SAM" id="MobiDB-lite"/>
    </source>
</evidence>
<dbReference type="InterPro" id="IPR036928">
    <property type="entry name" value="AS_sf"/>
</dbReference>
<feature type="compositionally biased region" description="Polar residues" evidence="1">
    <location>
        <begin position="182"/>
        <end position="191"/>
    </location>
</feature>
<gene>
    <name evidence="3" type="ORF">METZ01_LOCUS47616</name>
</gene>
<dbReference type="InterPro" id="IPR023631">
    <property type="entry name" value="Amidase_dom"/>
</dbReference>
<dbReference type="EMBL" id="UINC01002264">
    <property type="protein sequence ID" value="SUZ94762.1"/>
    <property type="molecule type" value="Genomic_DNA"/>
</dbReference>
<accession>A0A381RSA1</accession>